<keyword evidence="2" id="KW-1185">Reference proteome</keyword>
<dbReference type="AlphaFoldDB" id="A0A0P1A4C6"/>
<organism evidence="1 2">
    <name type="scientific">Ceraceosorus bombacis</name>
    <dbReference type="NCBI Taxonomy" id="401625"/>
    <lineage>
        <taxon>Eukaryota</taxon>
        <taxon>Fungi</taxon>
        <taxon>Dikarya</taxon>
        <taxon>Basidiomycota</taxon>
        <taxon>Ustilaginomycotina</taxon>
        <taxon>Exobasidiomycetes</taxon>
        <taxon>Ceraceosorales</taxon>
        <taxon>Ceraceosoraceae</taxon>
        <taxon>Ceraceosorus</taxon>
    </lineage>
</organism>
<accession>A0A0P1A4C6</accession>
<dbReference type="EMBL" id="CCYA01000144">
    <property type="protein sequence ID" value="CEG19330.1"/>
    <property type="molecule type" value="Genomic_DNA"/>
</dbReference>
<name>A0A0P1A4C6_9BASI</name>
<sequence length="50" mass="5444">MAKVGPYVSTDWSMGTAKAVAKVKVCIPLLQCTQRSTRFNSTKGPQGNMR</sequence>
<evidence type="ECO:0000313" key="2">
    <source>
        <dbReference type="Proteomes" id="UP000054845"/>
    </source>
</evidence>
<protein>
    <submittedName>
        <fullName evidence="1">Uncharacterized protein</fullName>
    </submittedName>
</protein>
<proteinExistence type="predicted"/>
<evidence type="ECO:0000313" key="1">
    <source>
        <dbReference type="EMBL" id="CEG19330.1"/>
    </source>
</evidence>
<dbReference type="Proteomes" id="UP000054845">
    <property type="component" value="Unassembled WGS sequence"/>
</dbReference>
<reference evidence="2" key="1">
    <citation type="submission" date="2014-09" db="EMBL/GenBank/DDBJ databases">
        <authorList>
            <person name="Sharma Rahul"/>
            <person name="Thines Marco"/>
        </authorList>
    </citation>
    <scope>NUCLEOTIDE SEQUENCE [LARGE SCALE GENOMIC DNA]</scope>
</reference>